<evidence type="ECO:0008006" key="3">
    <source>
        <dbReference type="Google" id="ProtNLM"/>
    </source>
</evidence>
<proteinExistence type="predicted"/>
<dbReference type="EMBL" id="NFKE01000003">
    <property type="protein sequence ID" value="OUP35331.1"/>
    <property type="molecule type" value="Genomic_DNA"/>
</dbReference>
<dbReference type="Proteomes" id="UP000196587">
    <property type="component" value="Unassembled WGS sequence"/>
</dbReference>
<comment type="caution">
    <text evidence="1">The sequence shown here is derived from an EMBL/GenBank/DDBJ whole genome shotgun (WGS) entry which is preliminary data.</text>
</comment>
<organism evidence="1 2">
    <name type="scientific">Bacteroides clarus</name>
    <dbReference type="NCBI Taxonomy" id="626929"/>
    <lineage>
        <taxon>Bacteria</taxon>
        <taxon>Pseudomonadati</taxon>
        <taxon>Bacteroidota</taxon>
        <taxon>Bacteroidia</taxon>
        <taxon>Bacteroidales</taxon>
        <taxon>Bacteroidaceae</taxon>
        <taxon>Bacteroides</taxon>
    </lineage>
</organism>
<dbReference type="AlphaFoldDB" id="A0A1Y4JZ79"/>
<evidence type="ECO:0000313" key="1">
    <source>
        <dbReference type="EMBL" id="OUP35331.1"/>
    </source>
</evidence>
<reference evidence="2" key="1">
    <citation type="submission" date="2017-04" db="EMBL/GenBank/DDBJ databases">
        <title>Function of individual gut microbiota members based on whole genome sequencing of pure cultures obtained from chicken caecum.</title>
        <authorList>
            <person name="Medvecky M."/>
            <person name="Cejkova D."/>
            <person name="Polansky O."/>
            <person name="Karasova D."/>
            <person name="Kubasova T."/>
            <person name="Cizek A."/>
            <person name="Rychlik I."/>
        </authorList>
    </citation>
    <scope>NUCLEOTIDE SEQUENCE [LARGE SCALE GENOMIC DNA]</scope>
    <source>
        <strain evidence="2">An189</strain>
    </source>
</reference>
<dbReference type="RefSeq" id="WP_087412297.1">
    <property type="nucleotide sequence ID" value="NZ_NFKE01000003.1"/>
</dbReference>
<protein>
    <recommendedName>
        <fullName evidence="3">HK97 gp10 family phage protein</fullName>
    </recommendedName>
</protein>
<accession>A0A1Y4JZ79</accession>
<name>A0A1Y4JZ79_9BACE</name>
<sequence>MKVEVDFFGLDEFLEDAENEIKQGMIEAAHAGVDYSKETGNYQNHTHNLRSAPGSAVVINGEIVDMYVPAEPGHEDAKSKTENLLIYGKRPQNGIIIADGMEYASYVESKGRKVISQGALHIVTEAGKKFSK</sequence>
<gene>
    <name evidence="1" type="ORF">B5F24_04995</name>
</gene>
<evidence type="ECO:0000313" key="2">
    <source>
        <dbReference type="Proteomes" id="UP000196587"/>
    </source>
</evidence>